<dbReference type="InterPro" id="IPR007219">
    <property type="entry name" value="XnlR_reg_dom"/>
</dbReference>
<feature type="transmembrane region" description="Helical" evidence="8">
    <location>
        <begin position="222"/>
        <end position="243"/>
    </location>
</feature>
<dbReference type="GeneID" id="28725302"/>
<dbReference type="STRING" id="45286.A0A109V088"/>
<dbReference type="Proteomes" id="UP000243052">
    <property type="component" value="Chromosome vi"/>
</dbReference>
<dbReference type="CDD" id="cd12148">
    <property type="entry name" value="fungal_TF_MHR"/>
    <property type="match status" value="1"/>
</dbReference>
<dbReference type="PANTHER" id="PTHR46910:SF37">
    <property type="entry name" value="ZN(II)2CYS6 TRANSCRIPTION FACTOR (EUROFUNG)"/>
    <property type="match status" value="1"/>
</dbReference>
<keyword evidence="5" id="KW-0804">Transcription</keyword>
<evidence type="ECO:0000313" key="11">
    <source>
        <dbReference type="Proteomes" id="UP000243052"/>
    </source>
</evidence>
<reference evidence="10 11" key="1">
    <citation type="submission" date="2016-01" db="EMBL/GenBank/DDBJ databases">
        <title>Genome sequence of the yeast Holleya sinecauda.</title>
        <authorList>
            <person name="Dietrich F.S."/>
        </authorList>
    </citation>
    <scope>NUCLEOTIDE SEQUENCE [LARGE SCALE GENOMIC DNA]</scope>
    <source>
        <strain evidence="10 11">ATCC 58844</strain>
    </source>
</reference>
<evidence type="ECO:0000313" key="10">
    <source>
        <dbReference type="EMBL" id="AMD21978.1"/>
    </source>
</evidence>
<accession>A0A109V088</accession>
<evidence type="ECO:0000256" key="1">
    <source>
        <dbReference type="ARBA" id="ARBA00004123"/>
    </source>
</evidence>
<organism evidence="10 11">
    <name type="scientific">Eremothecium sinecaudum</name>
    <dbReference type="NCBI Taxonomy" id="45286"/>
    <lineage>
        <taxon>Eukaryota</taxon>
        <taxon>Fungi</taxon>
        <taxon>Dikarya</taxon>
        <taxon>Ascomycota</taxon>
        <taxon>Saccharomycotina</taxon>
        <taxon>Saccharomycetes</taxon>
        <taxon>Saccharomycetales</taxon>
        <taxon>Saccharomycetaceae</taxon>
        <taxon>Eremothecium</taxon>
    </lineage>
</organism>
<keyword evidence="3" id="KW-0805">Transcription regulation</keyword>
<dbReference type="PANTHER" id="PTHR46910">
    <property type="entry name" value="TRANSCRIPTION FACTOR PDR1"/>
    <property type="match status" value="1"/>
</dbReference>
<evidence type="ECO:0000256" key="7">
    <source>
        <dbReference type="SAM" id="MobiDB-lite"/>
    </source>
</evidence>
<feature type="domain" description="Xylanolytic transcriptional activator regulatory" evidence="9">
    <location>
        <begin position="305"/>
        <end position="378"/>
    </location>
</feature>
<protein>
    <submittedName>
        <fullName evidence="10">HFR123Cp</fullName>
    </submittedName>
</protein>
<keyword evidence="6" id="KW-0539">Nucleus</keyword>
<evidence type="ECO:0000256" key="4">
    <source>
        <dbReference type="ARBA" id="ARBA00023125"/>
    </source>
</evidence>
<comment type="subcellular location">
    <subcellularLocation>
        <location evidence="1">Nucleus</location>
    </subcellularLocation>
</comment>
<evidence type="ECO:0000256" key="8">
    <source>
        <dbReference type="SAM" id="Phobius"/>
    </source>
</evidence>
<dbReference type="AlphaFoldDB" id="A0A109V088"/>
<keyword evidence="4" id="KW-0238">DNA-binding</keyword>
<proteinExistence type="predicted"/>
<feature type="transmembrane region" description="Helical" evidence="8">
    <location>
        <begin position="288"/>
        <end position="309"/>
    </location>
</feature>
<dbReference type="GO" id="GO:0008270">
    <property type="term" value="F:zinc ion binding"/>
    <property type="evidence" value="ECO:0007669"/>
    <property type="project" value="InterPro"/>
</dbReference>
<dbReference type="GO" id="GO:0006351">
    <property type="term" value="P:DNA-templated transcription"/>
    <property type="evidence" value="ECO:0007669"/>
    <property type="project" value="InterPro"/>
</dbReference>
<sequence>MSNKAEQFNKVVSKIDRLEAYVEQIVSMLNTGGSGGRGRKRRTRSHDGDEFSKRLNKGEAASCSSTTGEKEEGCSVEWSASEMSGSASRDGLHDESLVALDESDQPVRWNRGFVNGIGLMSSYSVVFPRGLEWVHERSANSEADIERISQWQAHISSRNQVVTAKPSVEQNLSSSTVMGYMLEIYKRFTPSEVLPVHIRDVDVDALYKKLSDDAASMKSSELMIVNIISALVCLFLRLGTISMETVSDLLMELPPHLIQKYEEEFVGTSLSLAYRVALASEGMISIKAIVHLIIYTGLSGAIYASYSLISVAVRLSQDLGLHSESTYTTLSEADLEERRGVWWMCRAIDLRFSVILGKPPVVATFDTTTKLPEKDKTFELLERVSIKSAGHSKEYDPEFAEDLYDTILKSKGFLSIAGHYHVKLCTLTSRVYAGLYDCSTECNPKRQYRRIKSIQRDLEEHQLSLPKCWRDGRLFQSSNMTGSTTEAQGVLVMENTILHLLDTLLVQRCRFKVEKYLKATSKLSHEPEYKGVQSSRRILEFTIALAQNYLNVVIRVNAWAFFVVCIDIFCFSLALQKDEFQFEGDMNLLLNFLNRVHTSLTTPTPFTAHETNTFPMEMTTGDNFTNLLNNFLFLFARLVSIMKNTLEARTSKKLQLNYEFILQKYKEPPIQLPNSNFVNAFDFLNPGFEDCEALFEYF</sequence>
<dbReference type="InterPro" id="IPR050987">
    <property type="entry name" value="AtrR-like"/>
</dbReference>
<dbReference type="OrthoDB" id="2399539at2759"/>
<feature type="transmembrane region" description="Helical" evidence="8">
    <location>
        <begin position="556"/>
        <end position="575"/>
    </location>
</feature>
<evidence type="ECO:0000259" key="9">
    <source>
        <dbReference type="SMART" id="SM00906"/>
    </source>
</evidence>
<evidence type="ECO:0000256" key="6">
    <source>
        <dbReference type="ARBA" id="ARBA00023242"/>
    </source>
</evidence>
<evidence type="ECO:0000256" key="3">
    <source>
        <dbReference type="ARBA" id="ARBA00023015"/>
    </source>
</evidence>
<keyword evidence="11" id="KW-1185">Reference proteome</keyword>
<dbReference type="RefSeq" id="XP_017988974.1">
    <property type="nucleotide sequence ID" value="XM_018133485.1"/>
</dbReference>
<feature type="compositionally biased region" description="Basic and acidic residues" evidence="7">
    <location>
        <begin position="45"/>
        <end position="57"/>
    </location>
</feature>
<evidence type="ECO:0000256" key="2">
    <source>
        <dbReference type="ARBA" id="ARBA00022833"/>
    </source>
</evidence>
<feature type="region of interest" description="Disordered" evidence="7">
    <location>
        <begin position="31"/>
        <end position="90"/>
    </location>
</feature>
<dbReference type="GO" id="GO:0005634">
    <property type="term" value="C:nucleus"/>
    <property type="evidence" value="ECO:0007669"/>
    <property type="project" value="UniProtKB-SubCell"/>
</dbReference>
<dbReference type="EMBL" id="CP014246">
    <property type="protein sequence ID" value="AMD21978.1"/>
    <property type="molecule type" value="Genomic_DNA"/>
</dbReference>
<feature type="transmembrane region" description="Helical" evidence="8">
    <location>
        <begin position="627"/>
        <end position="646"/>
    </location>
</feature>
<keyword evidence="8" id="KW-0812">Transmembrane</keyword>
<keyword evidence="2" id="KW-0862">Zinc</keyword>
<keyword evidence="8" id="KW-1133">Transmembrane helix</keyword>
<dbReference type="GO" id="GO:0003677">
    <property type="term" value="F:DNA binding"/>
    <property type="evidence" value="ECO:0007669"/>
    <property type="project" value="UniProtKB-KW"/>
</dbReference>
<keyword evidence="8" id="KW-0472">Membrane</keyword>
<dbReference type="Pfam" id="PF04082">
    <property type="entry name" value="Fungal_trans"/>
    <property type="match status" value="1"/>
</dbReference>
<dbReference type="GO" id="GO:0003700">
    <property type="term" value="F:DNA-binding transcription factor activity"/>
    <property type="evidence" value="ECO:0007669"/>
    <property type="project" value="InterPro"/>
</dbReference>
<name>A0A109V088_9SACH</name>
<evidence type="ECO:0000256" key="5">
    <source>
        <dbReference type="ARBA" id="ARBA00023163"/>
    </source>
</evidence>
<gene>
    <name evidence="10" type="ORF">AW171_hschr63977</name>
</gene>
<dbReference type="SMART" id="SM00906">
    <property type="entry name" value="Fungal_trans"/>
    <property type="match status" value="1"/>
</dbReference>